<evidence type="ECO:0000256" key="1">
    <source>
        <dbReference type="ARBA" id="ARBA00008060"/>
    </source>
</evidence>
<comment type="similarity">
    <text evidence="1">Belongs to the SWI5/SAE3 family.</text>
</comment>
<proteinExistence type="inferred from homology"/>
<evidence type="ECO:0000256" key="4">
    <source>
        <dbReference type="SAM" id="MobiDB-lite"/>
    </source>
</evidence>
<name>A0ABR3SMM2_9PEZI</name>
<evidence type="ECO:0000256" key="2">
    <source>
        <dbReference type="ARBA" id="ARBA00022763"/>
    </source>
</evidence>
<dbReference type="PANTHER" id="PTHR28529:SF2">
    <property type="entry name" value="DNA REPAIR PROTEIN SWI5 HOMOLOG"/>
    <property type="match status" value="1"/>
</dbReference>
<feature type="region of interest" description="Disordered" evidence="4">
    <location>
        <begin position="76"/>
        <end position="96"/>
    </location>
</feature>
<gene>
    <name evidence="5" type="ORF">SLS56_008055</name>
</gene>
<comment type="caution">
    <text evidence="5">The sequence shown here is derived from an EMBL/GenBank/DDBJ whole genome shotgun (WGS) entry which is preliminary data.</text>
</comment>
<evidence type="ECO:0000256" key="3">
    <source>
        <dbReference type="ARBA" id="ARBA00023204"/>
    </source>
</evidence>
<accession>A0ABR3SMM2</accession>
<evidence type="ECO:0000313" key="6">
    <source>
        <dbReference type="Proteomes" id="UP001521116"/>
    </source>
</evidence>
<dbReference type="InterPro" id="IPR010760">
    <property type="entry name" value="DNA-repair_Swi5"/>
</dbReference>
<dbReference type="Pfam" id="PF07061">
    <property type="entry name" value="Swi5"/>
    <property type="match status" value="1"/>
</dbReference>
<dbReference type="EMBL" id="JAJVDC020000113">
    <property type="protein sequence ID" value="KAL1623931.1"/>
    <property type="molecule type" value="Genomic_DNA"/>
</dbReference>
<keyword evidence="3" id="KW-0234">DNA repair</keyword>
<evidence type="ECO:0000313" key="5">
    <source>
        <dbReference type="EMBL" id="KAL1623931.1"/>
    </source>
</evidence>
<dbReference type="Gene3D" id="1.20.5.170">
    <property type="match status" value="1"/>
</dbReference>
<feature type="region of interest" description="Disordered" evidence="4">
    <location>
        <begin position="1"/>
        <end position="36"/>
    </location>
</feature>
<sequence>MDAASTQAHRDQRAPVEPEAALGNEGADSPQLAAHGDTRLRNAQARTAALEATLADLTARRATVLSEFAAVPSVAERLPRHAGATAANSSAERDPAVADDAAVRAAKAIIQERIRRLNEYNEIRDIGQGLMGIIAESRGVRIKEVQEEFDISAKD</sequence>
<organism evidence="5 6">
    <name type="scientific">Neofusicoccum ribis</name>
    <dbReference type="NCBI Taxonomy" id="45134"/>
    <lineage>
        <taxon>Eukaryota</taxon>
        <taxon>Fungi</taxon>
        <taxon>Dikarya</taxon>
        <taxon>Ascomycota</taxon>
        <taxon>Pezizomycotina</taxon>
        <taxon>Dothideomycetes</taxon>
        <taxon>Dothideomycetes incertae sedis</taxon>
        <taxon>Botryosphaeriales</taxon>
        <taxon>Botryosphaeriaceae</taxon>
        <taxon>Neofusicoccum</taxon>
    </lineage>
</organism>
<evidence type="ECO:0008006" key="7">
    <source>
        <dbReference type="Google" id="ProtNLM"/>
    </source>
</evidence>
<reference evidence="5 6" key="1">
    <citation type="submission" date="2024-02" db="EMBL/GenBank/DDBJ databases">
        <title>De novo assembly and annotation of 12 fungi associated with fruit tree decline syndrome in Ontario, Canada.</title>
        <authorList>
            <person name="Sulman M."/>
            <person name="Ellouze W."/>
            <person name="Ilyukhin E."/>
        </authorList>
    </citation>
    <scope>NUCLEOTIDE SEQUENCE [LARGE SCALE GENOMIC DNA]</scope>
    <source>
        <strain evidence="5 6">M1-105</strain>
    </source>
</reference>
<protein>
    <recommendedName>
        <fullName evidence="7">DNA repair protein Swi5/Sae3</fullName>
    </recommendedName>
</protein>
<keyword evidence="2" id="KW-0227">DNA damage</keyword>
<keyword evidence="6" id="KW-1185">Reference proteome</keyword>
<dbReference type="PANTHER" id="PTHR28529">
    <property type="entry name" value="DNA REPAIR PROTEIN SWI5 HOMOLOG"/>
    <property type="match status" value="1"/>
</dbReference>
<dbReference type="Proteomes" id="UP001521116">
    <property type="component" value="Unassembled WGS sequence"/>
</dbReference>